<dbReference type="PROSITE" id="PS00674">
    <property type="entry name" value="AAA"/>
    <property type="match status" value="1"/>
</dbReference>
<keyword evidence="6" id="KW-1185">Reference proteome</keyword>
<dbReference type="SMART" id="SM00382">
    <property type="entry name" value="AAA"/>
    <property type="match status" value="1"/>
</dbReference>
<name>A0ABZ1BVS3_9FIRM</name>
<evidence type="ECO:0000313" key="6">
    <source>
        <dbReference type="Proteomes" id="UP001332192"/>
    </source>
</evidence>
<keyword evidence="3" id="KW-1133">Transmembrane helix</keyword>
<evidence type="ECO:0000259" key="4">
    <source>
        <dbReference type="SMART" id="SM00382"/>
    </source>
</evidence>
<dbReference type="Gene3D" id="1.20.58.760">
    <property type="entry name" value="Peptidase M41"/>
    <property type="match status" value="1"/>
</dbReference>
<feature type="compositionally biased region" description="Basic and acidic residues" evidence="2">
    <location>
        <begin position="610"/>
        <end position="619"/>
    </location>
</feature>
<dbReference type="EMBL" id="CP141615">
    <property type="protein sequence ID" value="WRP16887.1"/>
    <property type="molecule type" value="Genomic_DNA"/>
</dbReference>
<feature type="compositionally biased region" description="Pro residues" evidence="2">
    <location>
        <begin position="10"/>
        <end position="21"/>
    </location>
</feature>
<evidence type="ECO:0000256" key="3">
    <source>
        <dbReference type="SAM" id="Phobius"/>
    </source>
</evidence>
<dbReference type="PANTHER" id="PTHR23076:SF97">
    <property type="entry name" value="ATP-DEPENDENT ZINC METALLOPROTEASE YME1L1"/>
    <property type="match status" value="1"/>
</dbReference>
<dbReference type="InterPro" id="IPR003593">
    <property type="entry name" value="AAA+_ATPase"/>
</dbReference>
<feature type="transmembrane region" description="Helical" evidence="3">
    <location>
        <begin position="80"/>
        <end position="105"/>
    </location>
</feature>
<sequence>MRPVAALPAPSAPPAPAPGPAKAPRAVRGRTRARPAAGANRWRVWWIRWRALLWALVAAALYTRWYFLDPGTTLAWTLTVARQVFSILLFIFMAIIQFVAIFWFLGRAQIYWIEPGETGVTFDDYRGNPEVLEQARRVVTLLKGVTGFKQMGGEVSRGMLLVGPPGTGKSYLAQAIASEAGVPFGYLSAASVQNMFFGVSNLKIMNMYRKARRLALEHGACIVFLDEFDAIGVSRTNQRAGAAFPIFGGMGLLNELLLQMDPPRLETRWWARLLRRLGFRPAPGPQPIVFTMAATNAPEVLDPALLRPGRFDRQIVVGPPDFEGRKEVIQYYLGKVAHDPGLEQRLDELAADMVGYTPAKIRHVINEAVVKAHFDGRRRVTYDDITYAREVHEWGLKQPLRSMLPEERRRVAYHEAGHAVAQLRLLPHERIVKTTIIRHGEALGFSATRPVVERYSTTQEELLANIQVSLAARAAEELFLGTRLSGAAGDLETATRLAASYIGTYGMDGTLYSYRALGAGAPDDELKARINRLLEREKAKVSELLAANAPLVHAIARRLLDRHEITGPEIAELARLFDDGQLDGADGRSGAPPQQIPAAVGSDGASLPQRLDRPPDVQV</sequence>
<keyword evidence="1" id="KW-0067">ATP-binding</keyword>
<dbReference type="InterPro" id="IPR003959">
    <property type="entry name" value="ATPase_AAA_core"/>
</dbReference>
<feature type="region of interest" description="Disordered" evidence="2">
    <location>
        <begin position="581"/>
        <end position="619"/>
    </location>
</feature>
<evidence type="ECO:0000256" key="1">
    <source>
        <dbReference type="RuleBase" id="RU003651"/>
    </source>
</evidence>
<dbReference type="SUPFAM" id="SSF52540">
    <property type="entry name" value="P-loop containing nucleoside triphosphate hydrolases"/>
    <property type="match status" value="1"/>
</dbReference>
<dbReference type="RefSeq" id="WP_324716159.1">
    <property type="nucleotide sequence ID" value="NZ_CP141615.1"/>
</dbReference>
<dbReference type="PANTHER" id="PTHR23076">
    <property type="entry name" value="METALLOPROTEASE M41 FTSH"/>
    <property type="match status" value="1"/>
</dbReference>
<evidence type="ECO:0000313" key="5">
    <source>
        <dbReference type="EMBL" id="WRP16887.1"/>
    </source>
</evidence>
<dbReference type="Gene3D" id="3.40.50.300">
    <property type="entry name" value="P-loop containing nucleotide triphosphate hydrolases"/>
    <property type="match status" value="1"/>
</dbReference>
<reference evidence="5 6" key="1">
    <citation type="journal article" date="2024" name="Front. Microbiol.">
        <title>Novel thermophilic genera Geochorda gen. nov. and Carboxydochorda gen. nov. from the deep terrestrial subsurface reveal the ecophysiological diversity in the class Limnochordia.</title>
        <authorList>
            <person name="Karnachuk O.V."/>
            <person name="Lukina A.P."/>
            <person name="Avakyan M.R."/>
            <person name="Kadnikov V.V."/>
            <person name="Begmatov S."/>
            <person name="Beletsky A.V."/>
            <person name="Vlasova K.G."/>
            <person name="Novikov A.A."/>
            <person name="Shcherbakova V.A."/>
            <person name="Mardanov A.V."/>
            <person name="Ravin N.V."/>
        </authorList>
    </citation>
    <scope>NUCLEOTIDE SEQUENCE [LARGE SCALE GENOMIC DNA]</scope>
    <source>
        <strain evidence="5 6">L945</strain>
    </source>
</reference>
<keyword evidence="3" id="KW-0472">Membrane</keyword>
<proteinExistence type="inferred from homology"/>
<dbReference type="InterPro" id="IPR027417">
    <property type="entry name" value="P-loop_NTPase"/>
</dbReference>
<comment type="similarity">
    <text evidence="1">Belongs to the AAA ATPase family.</text>
</comment>
<accession>A0ABZ1BVS3</accession>
<organism evidence="5 6">
    <name type="scientific">Carboxydichorda subterranea</name>
    <dbReference type="NCBI Taxonomy" id="3109565"/>
    <lineage>
        <taxon>Bacteria</taxon>
        <taxon>Bacillati</taxon>
        <taxon>Bacillota</taxon>
        <taxon>Limnochordia</taxon>
        <taxon>Limnochordales</taxon>
        <taxon>Geochordaceae</taxon>
        <taxon>Carboxydichorda</taxon>
    </lineage>
</organism>
<feature type="region of interest" description="Disordered" evidence="2">
    <location>
        <begin position="1"/>
        <end position="30"/>
    </location>
</feature>
<dbReference type="InterPro" id="IPR003960">
    <property type="entry name" value="ATPase_AAA_CS"/>
</dbReference>
<dbReference type="InterPro" id="IPR000642">
    <property type="entry name" value="Peptidase_M41"/>
</dbReference>
<keyword evidence="3" id="KW-0812">Transmembrane</keyword>
<dbReference type="Proteomes" id="UP001332192">
    <property type="component" value="Chromosome"/>
</dbReference>
<dbReference type="Pfam" id="PF01434">
    <property type="entry name" value="Peptidase_M41"/>
    <property type="match status" value="1"/>
</dbReference>
<protein>
    <submittedName>
        <fullName evidence="5">AAA family ATPase</fullName>
    </submittedName>
</protein>
<dbReference type="Pfam" id="PF00004">
    <property type="entry name" value="AAA"/>
    <property type="match status" value="1"/>
</dbReference>
<evidence type="ECO:0000256" key="2">
    <source>
        <dbReference type="SAM" id="MobiDB-lite"/>
    </source>
</evidence>
<keyword evidence="1" id="KW-0547">Nucleotide-binding</keyword>
<dbReference type="InterPro" id="IPR037219">
    <property type="entry name" value="Peptidase_M41-like"/>
</dbReference>
<feature type="transmembrane region" description="Helical" evidence="3">
    <location>
        <begin position="51"/>
        <end position="68"/>
    </location>
</feature>
<feature type="domain" description="AAA+ ATPase" evidence="4">
    <location>
        <begin position="155"/>
        <end position="321"/>
    </location>
</feature>
<gene>
    <name evidence="5" type="ORF">U7230_12460</name>
</gene>
<dbReference type="Gene3D" id="1.10.8.60">
    <property type="match status" value="1"/>
</dbReference>
<dbReference type="SUPFAM" id="SSF140990">
    <property type="entry name" value="FtsH protease domain-like"/>
    <property type="match status" value="1"/>
</dbReference>